<keyword evidence="2 8" id="KW-0328">Glycosyltransferase</keyword>
<organism evidence="8">
    <name type="scientific">Candidatus Heimdallarchaeum aukensis</name>
    <dbReference type="NCBI Taxonomy" id="2876573"/>
    <lineage>
        <taxon>Archaea</taxon>
        <taxon>Promethearchaeati</taxon>
        <taxon>Candidatus Heimdallarchaeota</taxon>
        <taxon>Candidatus Heimdallarchaeia (ex Rinke et al. 2021) (nom. nud.)</taxon>
        <taxon>Candidatus Heimdallarchaeales</taxon>
        <taxon>Candidatus Heimdallarchaeaceae</taxon>
        <taxon>Candidatus Heimdallarchaeum</taxon>
    </lineage>
</organism>
<dbReference type="AlphaFoldDB" id="A0A9Y1BKK8"/>
<dbReference type="Pfam" id="PF13641">
    <property type="entry name" value="Glyco_tranf_2_3"/>
    <property type="match status" value="1"/>
</dbReference>
<dbReference type="PANTHER" id="PTHR43867:SF2">
    <property type="entry name" value="CELLULOSE SYNTHASE CATALYTIC SUBUNIT A [UDP-FORMING]"/>
    <property type="match status" value="1"/>
</dbReference>
<proteinExistence type="predicted"/>
<dbReference type="InterPro" id="IPR050321">
    <property type="entry name" value="Glycosyltr_2/OpgH_subfam"/>
</dbReference>
<dbReference type="SUPFAM" id="SSF53448">
    <property type="entry name" value="Nucleotide-diphospho-sugar transferases"/>
    <property type="match status" value="1"/>
</dbReference>
<keyword evidence="3 8" id="KW-0808">Transferase</keyword>
<dbReference type="GO" id="GO:0016020">
    <property type="term" value="C:membrane"/>
    <property type="evidence" value="ECO:0007669"/>
    <property type="project" value="UniProtKB-SubCell"/>
</dbReference>
<dbReference type="EC" id="2.4.-.-" evidence="8"/>
<dbReference type="EMBL" id="CP084166">
    <property type="protein sequence ID" value="UJG40487.1"/>
    <property type="molecule type" value="Genomic_DNA"/>
</dbReference>
<dbReference type="PANTHER" id="PTHR43867">
    <property type="entry name" value="CELLULOSE SYNTHASE CATALYTIC SUBUNIT A [UDP-FORMING]"/>
    <property type="match status" value="1"/>
</dbReference>
<evidence type="ECO:0000256" key="3">
    <source>
        <dbReference type="ARBA" id="ARBA00022679"/>
    </source>
</evidence>
<dbReference type="GO" id="GO:0016757">
    <property type="term" value="F:glycosyltransferase activity"/>
    <property type="evidence" value="ECO:0007669"/>
    <property type="project" value="UniProtKB-KW"/>
</dbReference>
<dbReference type="Proteomes" id="UP001201020">
    <property type="component" value="Chromosome"/>
</dbReference>
<feature type="transmembrane region" description="Helical" evidence="7">
    <location>
        <begin position="51"/>
        <end position="75"/>
    </location>
</feature>
<gene>
    <name evidence="8" type="ORF">K9W45_11700</name>
</gene>
<evidence type="ECO:0000256" key="7">
    <source>
        <dbReference type="SAM" id="Phobius"/>
    </source>
</evidence>
<feature type="transmembrane region" description="Helical" evidence="7">
    <location>
        <begin position="465"/>
        <end position="490"/>
    </location>
</feature>
<feature type="transmembrane region" description="Helical" evidence="7">
    <location>
        <begin position="351"/>
        <end position="377"/>
    </location>
</feature>
<feature type="transmembrane region" description="Helical" evidence="7">
    <location>
        <begin position="426"/>
        <end position="445"/>
    </location>
</feature>
<evidence type="ECO:0000256" key="1">
    <source>
        <dbReference type="ARBA" id="ARBA00004141"/>
    </source>
</evidence>
<feature type="transmembrane region" description="Helical" evidence="7">
    <location>
        <begin position="12"/>
        <end position="31"/>
    </location>
</feature>
<sequence>MKPSKKWKFVGILLYFFTLTSLVLGCFYLIWSMYLNIYPLFVSKITTNLTFQIIFNFISLFFETFGIFYTTLLFYHMANSCFHTQLINLETQESENKELPKVTIVVPVHNPIIDVLKETLVSLNEMDYPKSKIKIIIGDDTLNEELALKIKNLAEHYNANYFFSSSNKYFKAGMLNEILKTIETDFIFFLDYDHVIFPSILSKCVRILEKDNKIAYVQTKVNFREIKSKLQLWESVMYTQFFEIFGRSKSVRNTTIFNGSSACFRTKVLKEIGGIPIYSFTEDVATTVEILKEKYKGVLLDEYGSLGLVPAKFDVLISQIIRWAKGQFRVLTKKWREILRSDLGIFDKIDLLFSISLFLVASILYFSGFVYIIMFFFNISLIRPPIQDFLPLLIIPVSFSLSYYLSGILSISFANRNHMNYRYRDLIYFYLFALVFNPFTIYASFKSLISNREPIKGKDKWNERVPIYSYLVFVTIVGGIMIACSVLDFLNNSFSGAFWLGLGVLGSSMLLTTPLSLYFMSKTKKNNIYEIN</sequence>
<evidence type="ECO:0000256" key="5">
    <source>
        <dbReference type="ARBA" id="ARBA00022989"/>
    </source>
</evidence>
<name>A0A9Y1BKK8_9ARCH</name>
<evidence type="ECO:0000256" key="2">
    <source>
        <dbReference type="ARBA" id="ARBA00022676"/>
    </source>
</evidence>
<protein>
    <submittedName>
        <fullName evidence="8">Glycosyltransferase</fullName>
        <ecNumber evidence="8">2.4.-.-</ecNumber>
    </submittedName>
</protein>
<comment type="subcellular location">
    <subcellularLocation>
        <location evidence="1">Membrane</location>
        <topology evidence="1">Multi-pass membrane protein</topology>
    </subcellularLocation>
</comment>
<keyword evidence="5 7" id="KW-1133">Transmembrane helix</keyword>
<evidence type="ECO:0000256" key="6">
    <source>
        <dbReference type="ARBA" id="ARBA00023136"/>
    </source>
</evidence>
<feature type="transmembrane region" description="Helical" evidence="7">
    <location>
        <begin position="497"/>
        <end position="520"/>
    </location>
</feature>
<feature type="transmembrane region" description="Helical" evidence="7">
    <location>
        <begin position="389"/>
        <end position="414"/>
    </location>
</feature>
<accession>A0A9Y1BKK8</accession>
<evidence type="ECO:0000313" key="8">
    <source>
        <dbReference type="EMBL" id="UJG40487.1"/>
    </source>
</evidence>
<dbReference type="InterPro" id="IPR029044">
    <property type="entry name" value="Nucleotide-diphossugar_trans"/>
</dbReference>
<keyword evidence="4 7" id="KW-0812">Transmembrane</keyword>
<reference evidence="8" key="1">
    <citation type="journal article" date="2022" name="Nat. Microbiol.">
        <title>Unique mobile elements and scalable gene flow at the prokaryote-eukaryote boundary revealed by circularized Asgard archaea genomes.</title>
        <authorList>
            <person name="Wu F."/>
            <person name="Speth D.R."/>
            <person name="Philosof A."/>
            <person name="Cremiere A."/>
            <person name="Narayanan A."/>
            <person name="Barco R.A."/>
            <person name="Connon S.A."/>
            <person name="Amend J.P."/>
            <person name="Antoshechkin I.A."/>
            <person name="Orphan V.J."/>
        </authorList>
    </citation>
    <scope>NUCLEOTIDE SEQUENCE</scope>
    <source>
        <strain evidence="8">PM71</strain>
    </source>
</reference>
<evidence type="ECO:0000256" key="4">
    <source>
        <dbReference type="ARBA" id="ARBA00022692"/>
    </source>
</evidence>
<dbReference type="Gene3D" id="3.90.550.10">
    <property type="entry name" value="Spore Coat Polysaccharide Biosynthesis Protein SpsA, Chain A"/>
    <property type="match status" value="1"/>
</dbReference>
<keyword evidence="6 7" id="KW-0472">Membrane</keyword>